<dbReference type="Proteomes" id="UP000298213">
    <property type="component" value="Unassembled WGS sequence"/>
</dbReference>
<sequence>MRKLVAVSVVTSLFACSDQKEERYATWAEANRAGAVERGWLPPFVPKNARDLHDTHDLDTNEQKLTFTVPPEAVRPMLDSIAPRSVLEGKLAAKALDEAGWKASEAQDVVATLLCTRSYSGTVVANRRTGRTVYLRPSEWAMERCPRPL</sequence>
<dbReference type="InterPro" id="IPR058827">
    <property type="entry name" value="YbbD_head"/>
</dbReference>
<dbReference type="PROSITE" id="PS51257">
    <property type="entry name" value="PROKAR_LIPOPROTEIN"/>
    <property type="match status" value="1"/>
</dbReference>
<name>A0A4Y8ZQV4_9SPHN</name>
<dbReference type="Pfam" id="PF26610">
    <property type="entry name" value="YbbD_head"/>
    <property type="match status" value="1"/>
</dbReference>
<proteinExistence type="predicted"/>
<dbReference type="EMBL" id="SPDV01000016">
    <property type="protein sequence ID" value="TFI58408.1"/>
    <property type="molecule type" value="Genomic_DNA"/>
</dbReference>
<evidence type="ECO:0000313" key="3">
    <source>
        <dbReference type="Proteomes" id="UP000298213"/>
    </source>
</evidence>
<protein>
    <recommendedName>
        <fullName evidence="1">YbbD head domain-containing protein</fullName>
    </recommendedName>
</protein>
<dbReference type="OrthoDB" id="6049507at2"/>
<dbReference type="RefSeq" id="WP_135086198.1">
    <property type="nucleotide sequence ID" value="NZ_SPDV01000016.1"/>
</dbReference>
<keyword evidence="3" id="KW-1185">Reference proteome</keyword>
<dbReference type="AlphaFoldDB" id="A0A4Y8ZQV4"/>
<evidence type="ECO:0000259" key="1">
    <source>
        <dbReference type="Pfam" id="PF26610"/>
    </source>
</evidence>
<organism evidence="2 3">
    <name type="scientific">Sphingomonas parva</name>
    <dbReference type="NCBI Taxonomy" id="2555898"/>
    <lineage>
        <taxon>Bacteria</taxon>
        <taxon>Pseudomonadati</taxon>
        <taxon>Pseudomonadota</taxon>
        <taxon>Alphaproteobacteria</taxon>
        <taxon>Sphingomonadales</taxon>
        <taxon>Sphingomonadaceae</taxon>
        <taxon>Sphingomonas</taxon>
    </lineage>
</organism>
<accession>A0A4Y8ZQV4</accession>
<reference evidence="2 3" key="1">
    <citation type="submission" date="2019-03" db="EMBL/GenBank/DDBJ databases">
        <title>Genome sequence of Sphingomonas sp. 17J27-24.</title>
        <authorList>
            <person name="Kim M."/>
            <person name="Maeng S."/>
            <person name="Sathiyaraj S."/>
        </authorList>
    </citation>
    <scope>NUCLEOTIDE SEQUENCE [LARGE SCALE GENOMIC DNA]</scope>
    <source>
        <strain evidence="2 3">17J27-24</strain>
    </source>
</reference>
<feature type="domain" description="YbbD head" evidence="1">
    <location>
        <begin position="18"/>
        <end position="68"/>
    </location>
</feature>
<gene>
    <name evidence="2" type="ORF">E2493_09735</name>
</gene>
<evidence type="ECO:0000313" key="2">
    <source>
        <dbReference type="EMBL" id="TFI58408.1"/>
    </source>
</evidence>
<comment type="caution">
    <text evidence="2">The sequence shown here is derived from an EMBL/GenBank/DDBJ whole genome shotgun (WGS) entry which is preliminary data.</text>
</comment>